<evidence type="ECO:0000256" key="1">
    <source>
        <dbReference type="SAM" id="Phobius"/>
    </source>
</evidence>
<reference evidence="4" key="1">
    <citation type="journal article" date="2023" name="Science">
        <title>Genome structures resolve the early diversification of teleost fishes.</title>
        <authorList>
            <person name="Parey E."/>
            <person name="Louis A."/>
            <person name="Montfort J."/>
            <person name="Bouchez O."/>
            <person name="Roques C."/>
            <person name="Iampietro C."/>
            <person name="Lluch J."/>
            <person name="Castinel A."/>
            <person name="Donnadieu C."/>
            <person name="Desvignes T."/>
            <person name="Floi Bucao C."/>
            <person name="Jouanno E."/>
            <person name="Wen M."/>
            <person name="Mejri S."/>
            <person name="Dirks R."/>
            <person name="Jansen H."/>
            <person name="Henkel C."/>
            <person name="Chen W.J."/>
            <person name="Zahm M."/>
            <person name="Cabau C."/>
            <person name="Klopp C."/>
            <person name="Thompson A.W."/>
            <person name="Robinson-Rechavi M."/>
            <person name="Braasch I."/>
            <person name="Lecointre G."/>
            <person name="Bobe J."/>
            <person name="Postlethwait J.H."/>
            <person name="Berthelot C."/>
            <person name="Roest Crollius H."/>
            <person name="Guiguen Y."/>
        </authorList>
    </citation>
    <scope>NUCLEOTIDE SEQUENCE</scope>
    <source>
        <strain evidence="4">NC1722</strain>
    </source>
</reference>
<evidence type="ECO:0000259" key="3">
    <source>
        <dbReference type="Pfam" id="PF19316"/>
    </source>
</evidence>
<evidence type="ECO:0000313" key="5">
    <source>
        <dbReference type="Proteomes" id="UP001221898"/>
    </source>
</evidence>
<feature type="domain" description="GPI ethanolamine phosphate transferase 2 C-terminal" evidence="3">
    <location>
        <begin position="8"/>
        <end position="167"/>
    </location>
</feature>
<dbReference type="AlphaFoldDB" id="A0AAD7VXU5"/>
<evidence type="ECO:0000313" key="4">
    <source>
        <dbReference type="EMBL" id="KAJ8355077.1"/>
    </source>
</evidence>
<feature type="transmembrane region" description="Helical" evidence="1">
    <location>
        <begin position="121"/>
        <end position="144"/>
    </location>
</feature>
<feature type="transmembrane region" description="Helical" evidence="1">
    <location>
        <begin position="83"/>
        <end position="109"/>
    </location>
</feature>
<feature type="signal peptide" evidence="2">
    <location>
        <begin position="1"/>
        <end position="28"/>
    </location>
</feature>
<keyword evidence="5" id="KW-1185">Reference proteome</keyword>
<dbReference type="Proteomes" id="UP001221898">
    <property type="component" value="Unassembled WGS sequence"/>
</dbReference>
<dbReference type="InterPro" id="IPR039527">
    <property type="entry name" value="PIGG/GPI7"/>
</dbReference>
<keyword evidence="2" id="KW-0732">Signal</keyword>
<protein>
    <recommendedName>
        <fullName evidence="3">GPI ethanolamine phosphate transferase 2 C-terminal domain-containing protein</fullName>
    </recommendedName>
</protein>
<dbReference type="PANTHER" id="PTHR23072">
    <property type="entry name" value="PHOSPHATIDYLINOSITOL GLYCAN-RELATED"/>
    <property type="match status" value="1"/>
</dbReference>
<feature type="transmembrane region" description="Helical" evidence="1">
    <location>
        <begin position="156"/>
        <end position="176"/>
    </location>
</feature>
<name>A0AAD7VXU5_9TELE</name>
<accession>A0AAD7VXU5</accession>
<dbReference type="GO" id="GO:0005789">
    <property type="term" value="C:endoplasmic reticulum membrane"/>
    <property type="evidence" value="ECO:0007669"/>
    <property type="project" value="TreeGrafter"/>
</dbReference>
<keyword evidence="1" id="KW-0472">Membrane</keyword>
<proteinExistence type="predicted"/>
<dbReference type="GO" id="GO:0006506">
    <property type="term" value="P:GPI anchor biosynthetic process"/>
    <property type="evidence" value="ECO:0007669"/>
    <property type="project" value="InterPro"/>
</dbReference>
<organism evidence="4 5">
    <name type="scientific">Aldrovandia affinis</name>
    <dbReference type="NCBI Taxonomy" id="143900"/>
    <lineage>
        <taxon>Eukaryota</taxon>
        <taxon>Metazoa</taxon>
        <taxon>Chordata</taxon>
        <taxon>Craniata</taxon>
        <taxon>Vertebrata</taxon>
        <taxon>Euteleostomi</taxon>
        <taxon>Actinopterygii</taxon>
        <taxon>Neopterygii</taxon>
        <taxon>Teleostei</taxon>
        <taxon>Notacanthiformes</taxon>
        <taxon>Halosauridae</taxon>
        <taxon>Aldrovandia</taxon>
    </lineage>
</organism>
<gene>
    <name evidence="4" type="ORF">AAFF_G00101500</name>
</gene>
<dbReference type="Pfam" id="PF19316">
    <property type="entry name" value="PIGO_PIGG"/>
    <property type="match status" value="1"/>
</dbReference>
<dbReference type="InterPro" id="IPR045687">
    <property type="entry name" value="PIGG/GPI7_C"/>
</dbReference>
<comment type="caution">
    <text evidence="4">The sequence shown here is derived from an EMBL/GenBank/DDBJ whole genome shotgun (WGS) entry which is preliminary data.</text>
</comment>
<keyword evidence="1" id="KW-0812">Transmembrane</keyword>
<dbReference type="PANTHER" id="PTHR23072:SF0">
    <property type="entry name" value="GPI ETHANOLAMINE PHOSPHATE TRANSFERASE 2"/>
    <property type="match status" value="1"/>
</dbReference>
<dbReference type="EMBL" id="JAINUG010001663">
    <property type="protein sequence ID" value="KAJ8355077.1"/>
    <property type="molecule type" value="Genomic_DNA"/>
</dbReference>
<keyword evidence="1" id="KW-1133">Transmembrane helix</keyword>
<sequence length="186" mass="20693">MVLLCALLFRPHNLPVLACSLLIQTAMAQLIWKELQYDAAQTTIMHYWFGQAFFYFQGNSNNIATIDISAGFVGLESYVEIPAVLLTAFSTYAGPLLWACHLVCFLSSAQDRCPASVGHGCYCFALLRSIPTVAYIVLVTALRYHLFIWSVFSPKLLYEATHTLVTTAVCVFFTAMDQSHAASSRF</sequence>
<feature type="chain" id="PRO_5041974387" description="GPI ethanolamine phosphate transferase 2 C-terminal domain-containing protein" evidence="2">
    <location>
        <begin position="29"/>
        <end position="186"/>
    </location>
</feature>
<evidence type="ECO:0000256" key="2">
    <source>
        <dbReference type="SAM" id="SignalP"/>
    </source>
</evidence>
<dbReference type="GO" id="GO:0051267">
    <property type="term" value="F:CP2 mannose-ethanolamine phosphotransferase activity"/>
    <property type="evidence" value="ECO:0007669"/>
    <property type="project" value="TreeGrafter"/>
</dbReference>